<dbReference type="OrthoDB" id="9770443at2"/>
<sequence>MAVNYAEKYAAVIDEKFSEESRTEAAINKDYDFTGVNKVNVYSIPAVPLQDYDMTAQSNRYGIPVELGSDVQTLELTQDKSFTFTIDRRNNTDTQMQISAANALARQLRDVIAPTVDKYRLAKLVENAPEAHIKEETLSSSNAYSAFLDASMTLFDSHVPPEGRISFVSPEFYKAIKLDKAFTGTGDNAQNIAVKGAVGVIDKTTIIVVPTDYLPANVNFIITHPAAMTSPIKIADYKQHENPQGINGWLVEGRIYYDAFVLKNKKTAIYVSTKKKAAA</sequence>
<dbReference type="EMBL" id="QXWZ01000022">
    <property type="protein sequence ID" value="NBI79629.1"/>
    <property type="molecule type" value="Genomic_DNA"/>
</dbReference>
<protein>
    <submittedName>
        <fullName evidence="1">N4-gp56 family major capsid protein</fullName>
    </submittedName>
</protein>
<proteinExistence type="predicted"/>
<evidence type="ECO:0000313" key="1">
    <source>
        <dbReference type="EMBL" id="NBI79629.1"/>
    </source>
</evidence>
<accession>A0A845RJA1</accession>
<dbReference type="Proteomes" id="UP000446348">
    <property type="component" value="Unassembled WGS sequence"/>
</dbReference>
<organism evidence="1 2">
    <name type="scientific">Anaerotruncus colihominis</name>
    <dbReference type="NCBI Taxonomy" id="169435"/>
    <lineage>
        <taxon>Bacteria</taxon>
        <taxon>Bacillati</taxon>
        <taxon>Bacillota</taxon>
        <taxon>Clostridia</taxon>
        <taxon>Eubacteriales</taxon>
        <taxon>Oscillospiraceae</taxon>
        <taxon>Anaerotruncus</taxon>
    </lineage>
</organism>
<comment type="caution">
    <text evidence="1">The sequence shown here is derived from an EMBL/GenBank/DDBJ whole genome shotgun (WGS) entry which is preliminary data.</text>
</comment>
<dbReference type="AlphaFoldDB" id="A0A845RJA1"/>
<gene>
    <name evidence="1" type="ORF">D3Z39_12270</name>
</gene>
<dbReference type="RefSeq" id="WP_160210362.1">
    <property type="nucleotide sequence ID" value="NZ_QXWZ01000022.1"/>
</dbReference>
<name>A0A845RJA1_9FIRM</name>
<evidence type="ECO:0000313" key="2">
    <source>
        <dbReference type="Proteomes" id="UP000446348"/>
    </source>
</evidence>
<reference evidence="1 2" key="1">
    <citation type="submission" date="2018-08" db="EMBL/GenBank/DDBJ databases">
        <title>Murine metabolic-syndrome-specific gut microbial biobank.</title>
        <authorList>
            <person name="Liu C."/>
        </authorList>
    </citation>
    <scope>NUCLEOTIDE SEQUENCE [LARGE SCALE GENOMIC DNA]</scope>
    <source>
        <strain evidence="1 2">X69</strain>
    </source>
</reference>